<organism evidence="9 10">
    <name type="scientific">Mycolicibacterium obuense</name>
    <dbReference type="NCBI Taxonomy" id="1807"/>
    <lineage>
        <taxon>Bacteria</taxon>
        <taxon>Bacillati</taxon>
        <taxon>Actinomycetota</taxon>
        <taxon>Actinomycetes</taxon>
        <taxon>Mycobacteriales</taxon>
        <taxon>Mycobacteriaceae</taxon>
        <taxon>Mycolicibacterium</taxon>
    </lineage>
</organism>
<accession>A0A0M2JYN5</accession>
<dbReference type="HAMAP" id="MF_00227">
    <property type="entry name" value="RNase_P"/>
    <property type="match status" value="1"/>
</dbReference>
<evidence type="ECO:0000256" key="7">
    <source>
        <dbReference type="NCBIfam" id="TIGR00188"/>
    </source>
</evidence>
<evidence type="ECO:0000256" key="6">
    <source>
        <dbReference type="HAMAP-Rule" id="MF_00227"/>
    </source>
</evidence>
<gene>
    <name evidence="6 9" type="primary">rnpA</name>
    <name evidence="9" type="ORF">WN67_21390</name>
</gene>
<evidence type="ECO:0000313" key="10">
    <source>
        <dbReference type="Proteomes" id="UP000034150"/>
    </source>
</evidence>
<dbReference type="InterPro" id="IPR000100">
    <property type="entry name" value="RNase_P"/>
</dbReference>
<keyword evidence="2 6" id="KW-0540">Nuclease</keyword>
<dbReference type="InterPro" id="IPR014721">
    <property type="entry name" value="Ribsml_uS5_D2-typ_fold_subgr"/>
</dbReference>
<evidence type="ECO:0000256" key="8">
    <source>
        <dbReference type="SAM" id="MobiDB-lite"/>
    </source>
</evidence>
<dbReference type="PANTHER" id="PTHR33992:SF1">
    <property type="entry name" value="RIBONUCLEASE P PROTEIN COMPONENT"/>
    <property type="match status" value="1"/>
</dbReference>
<keyword evidence="10" id="KW-1185">Reference proteome</keyword>
<feature type="region of interest" description="Disordered" evidence="8">
    <location>
        <begin position="1"/>
        <end position="20"/>
    </location>
</feature>
<dbReference type="GO" id="GO:0030677">
    <property type="term" value="C:ribonuclease P complex"/>
    <property type="evidence" value="ECO:0007669"/>
    <property type="project" value="TreeGrafter"/>
</dbReference>
<dbReference type="EMBL" id="LAUZ02000024">
    <property type="protein sequence ID" value="KKE99947.1"/>
    <property type="molecule type" value="Genomic_DNA"/>
</dbReference>
<keyword evidence="3 6" id="KW-0255">Endonuclease</keyword>
<comment type="similarity">
    <text evidence="6">Belongs to the RnpA family.</text>
</comment>
<evidence type="ECO:0000256" key="2">
    <source>
        <dbReference type="ARBA" id="ARBA00022722"/>
    </source>
</evidence>
<dbReference type="Gene3D" id="3.30.230.10">
    <property type="match status" value="1"/>
</dbReference>
<reference evidence="9 10" key="1">
    <citation type="journal article" date="2015" name="Genome Announc.">
        <title>Draft Genome Sequence of Mycobacterium obuense Strain UC1, Isolated from Patient Sputum.</title>
        <authorList>
            <person name="Greninger A.L."/>
            <person name="Cunningham G."/>
            <person name="Hsu E.D."/>
            <person name="Yu J.M."/>
            <person name="Chiu C.Y."/>
            <person name="Miller S."/>
        </authorList>
    </citation>
    <scope>NUCLEOTIDE SEQUENCE [LARGE SCALE GENOMIC DNA]</scope>
    <source>
        <strain evidence="9 10">UC1</strain>
    </source>
</reference>
<dbReference type="Pfam" id="PF00825">
    <property type="entry name" value="Ribonuclease_P"/>
    <property type="match status" value="1"/>
</dbReference>
<evidence type="ECO:0000313" key="9">
    <source>
        <dbReference type="EMBL" id="KKE99947.1"/>
    </source>
</evidence>
<dbReference type="Proteomes" id="UP000034150">
    <property type="component" value="Unassembled WGS sequence"/>
</dbReference>
<dbReference type="InterPro" id="IPR020568">
    <property type="entry name" value="Ribosomal_Su5_D2-typ_SF"/>
</dbReference>
<sequence length="123" mass="13633">MLPAQNRMTRSTEFGATVSRGTRAAQPDLVVYCLRSDQTEEAGPRVGLVVSKAVGNAVQRHQVSRRLRHVARTVLPELDVTDRVVIRALPGSRRAVSPRLEQQLRTALRRIRNRAPASMDAPS</sequence>
<dbReference type="RefSeq" id="WP_046365059.1">
    <property type="nucleotide sequence ID" value="NZ_CALTXN010000013.1"/>
</dbReference>
<name>A0A0M2JYN5_9MYCO</name>
<dbReference type="OrthoDB" id="196964at2"/>
<comment type="catalytic activity">
    <reaction evidence="6">
        <text>Endonucleolytic cleavage of RNA, removing 5'-extranucleotides from tRNA precursor.</text>
        <dbReference type="EC" id="3.1.26.5"/>
    </reaction>
</comment>
<protein>
    <recommendedName>
        <fullName evidence="6 7">Ribonuclease P protein component</fullName>
        <shortName evidence="6">RNase P protein</shortName>
        <shortName evidence="6">RNaseP protein</shortName>
        <ecNumber evidence="6 7">3.1.26.5</ecNumber>
    </recommendedName>
    <alternativeName>
        <fullName evidence="6">Protein C5</fullName>
    </alternativeName>
</protein>
<evidence type="ECO:0000256" key="5">
    <source>
        <dbReference type="ARBA" id="ARBA00022884"/>
    </source>
</evidence>
<dbReference type="GO" id="GO:0000049">
    <property type="term" value="F:tRNA binding"/>
    <property type="evidence" value="ECO:0007669"/>
    <property type="project" value="UniProtKB-UniRule"/>
</dbReference>
<proteinExistence type="inferred from homology"/>
<dbReference type="PATRIC" id="fig|1807.13.peg.2505"/>
<dbReference type="GO" id="GO:0004526">
    <property type="term" value="F:ribonuclease P activity"/>
    <property type="evidence" value="ECO:0007669"/>
    <property type="project" value="UniProtKB-UniRule"/>
</dbReference>
<dbReference type="NCBIfam" id="TIGR00188">
    <property type="entry name" value="rnpA"/>
    <property type="match status" value="1"/>
</dbReference>
<evidence type="ECO:0000256" key="4">
    <source>
        <dbReference type="ARBA" id="ARBA00022801"/>
    </source>
</evidence>
<keyword evidence="4 6" id="KW-0378">Hydrolase</keyword>
<comment type="function">
    <text evidence="6">RNaseP catalyzes the removal of the 5'-leader sequence from pre-tRNA to produce the mature 5'-terminus. It can also cleave other RNA substrates such as 4.5S RNA. The protein component plays an auxiliary but essential role in vivo by binding to the 5'-leader sequence and broadening the substrate specificity of the ribozyme.</text>
</comment>
<dbReference type="EC" id="3.1.26.5" evidence="6 7"/>
<feature type="compositionally biased region" description="Polar residues" evidence="8">
    <location>
        <begin position="1"/>
        <end position="14"/>
    </location>
</feature>
<evidence type="ECO:0000256" key="1">
    <source>
        <dbReference type="ARBA" id="ARBA00022694"/>
    </source>
</evidence>
<comment type="caution">
    <text evidence="9">The sequence shown here is derived from an EMBL/GenBank/DDBJ whole genome shotgun (WGS) entry which is preliminary data.</text>
</comment>
<comment type="subunit">
    <text evidence="6">Consists of a catalytic RNA component (M1 or rnpB) and a protein subunit.</text>
</comment>
<dbReference type="SUPFAM" id="SSF54211">
    <property type="entry name" value="Ribosomal protein S5 domain 2-like"/>
    <property type="match status" value="1"/>
</dbReference>
<keyword evidence="5 6" id="KW-0694">RNA-binding</keyword>
<evidence type="ECO:0000256" key="3">
    <source>
        <dbReference type="ARBA" id="ARBA00022759"/>
    </source>
</evidence>
<dbReference type="AlphaFoldDB" id="A0A0M2JYN5"/>
<keyword evidence="1 6" id="KW-0819">tRNA processing</keyword>
<dbReference type="PANTHER" id="PTHR33992">
    <property type="entry name" value="RIBONUCLEASE P PROTEIN COMPONENT"/>
    <property type="match status" value="1"/>
</dbReference>
<dbReference type="GO" id="GO:0042781">
    <property type="term" value="F:3'-tRNA processing endoribonuclease activity"/>
    <property type="evidence" value="ECO:0007669"/>
    <property type="project" value="TreeGrafter"/>
</dbReference>
<dbReference type="GO" id="GO:0001682">
    <property type="term" value="P:tRNA 5'-leader removal"/>
    <property type="evidence" value="ECO:0007669"/>
    <property type="project" value="UniProtKB-UniRule"/>
</dbReference>